<comment type="caution">
    <text evidence="5">Lacks conserved residue(s) required for the propagation of feature annotation.</text>
</comment>
<dbReference type="InterPro" id="IPR027417">
    <property type="entry name" value="P-loop_NTPase"/>
</dbReference>
<dbReference type="Pfam" id="PF00406">
    <property type="entry name" value="ADK"/>
    <property type="match status" value="1"/>
</dbReference>
<dbReference type="GO" id="GO:0005737">
    <property type="term" value="C:cytoplasm"/>
    <property type="evidence" value="ECO:0007669"/>
    <property type="project" value="UniProtKB-SubCell"/>
</dbReference>
<dbReference type="AlphaFoldDB" id="A0A1G2FGU7"/>
<keyword evidence="3 5" id="KW-0547">Nucleotide-binding</keyword>
<dbReference type="CDD" id="cd01428">
    <property type="entry name" value="ADK"/>
    <property type="match status" value="1"/>
</dbReference>
<comment type="pathway">
    <text evidence="5">Purine metabolism; AMP biosynthesis via salvage pathway; AMP from ADP: step 1/1.</text>
</comment>
<dbReference type="GO" id="GO:0004017">
    <property type="term" value="F:AMP kinase activity"/>
    <property type="evidence" value="ECO:0007669"/>
    <property type="project" value="UniProtKB-UniRule"/>
</dbReference>
<keyword evidence="2 5" id="KW-0545">Nucleotide biosynthesis</keyword>
<keyword evidence="5" id="KW-0963">Cytoplasm</keyword>
<feature type="binding site" evidence="5">
    <location>
        <position position="185"/>
    </location>
    <ligand>
        <name>AMP</name>
        <dbReference type="ChEBI" id="CHEBI:456215"/>
    </ligand>
</feature>
<sequence>MGKVIILIGPPGSGKGTQAELLAEKLGLFYFETSKIGEAKLKQAKKGDCVVINGQKYSLAQEKKLSEKGILWTPEVVAFWVKQEIEKLSNQGKSLVLAGSPRTLYEGKELIPLLKKLYDPKNIQIILIKLSKEQTIWRNTRRRICSECRRPIFPSEETKKLTQCPKCGAKLVVREDDKKETIKVRLKEYEERTKPLIEYFKEEGLKIKEVEGEQSIEDVHKDILEVVG</sequence>
<reference evidence="8 9" key="1">
    <citation type="journal article" date="2016" name="Nat. Commun.">
        <title>Thousands of microbial genomes shed light on interconnected biogeochemical processes in an aquifer system.</title>
        <authorList>
            <person name="Anantharaman K."/>
            <person name="Brown C.T."/>
            <person name="Hug L.A."/>
            <person name="Sharon I."/>
            <person name="Castelle C.J."/>
            <person name="Probst A.J."/>
            <person name="Thomas B.C."/>
            <person name="Singh A."/>
            <person name="Wilkins M.J."/>
            <person name="Karaoz U."/>
            <person name="Brodie E.L."/>
            <person name="Williams K.H."/>
            <person name="Hubbard S.S."/>
            <person name="Banfield J.F."/>
        </authorList>
    </citation>
    <scope>NUCLEOTIDE SEQUENCE [LARGE SCALE GENOMIC DNA]</scope>
</reference>
<organism evidence="8 9">
    <name type="scientific">Candidatus Portnoybacteria bacterium RIFCSPHIGHO2_12_FULL_38_9</name>
    <dbReference type="NCBI Taxonomy" id="1801997"/>
    <lineage>
        <taxon>Bacteria</taxon>
        <taxon>Candidatus Portnoyibacteriota</taxon>
    </lineage>
</organism>
<comment type="similarity">
    <text evidence="5 6">Belongs to the adenylate kinase family.</text>
</comment>
<evidence type="ECO:0000256" key="4">
    <source>
        <dbReference type="ARBA" id="ARBA00022777"/>
    </source>
</evidence>
<dbReference type="EC" id="2.7.4.3" evidence="5 7"/>
<dbReference type="EMBL" id="MHNB01000013">
    <property type="protein sequence ID" value="OGZ37266.1"/>
    <property type="molecule type" value="Genomic_DNA"/>
</dbReference>
<evidence type="ECO:0000313" key="8">
    <source>
        <dbReference type="EMBL" id="OGZ37266.1"/>
    </source>
</evidence>
<evidence type="ECO:0000256" key="5">
    <source>
        <dbReference type="HAMAP-Rule" id="MF_00235"/>
    </source>
</evidence>
<name>A0A1G2FGU7_9BACT</name>
<dbReference type="Proteomes" id="UP000177061">
    <property type="component" value="Unassembled WGS sequence"/>
</dbReference>
<dbReference type="HAMAP" id="MF_00235">
    <property type="entry name" value="Adenylate_kinase_Adk"/>
    <property type="match status" value="1"/>
</dbReference>
<feature type="binding site" evidence="5">
    <location>
        <position position="33"/>
    </location>
    <ligand>
        <name>AMP</name>
        <dbReference type="ChEBI" id="CHEBI:456215"/>
    </ligand>
</feature>
<evidence type="ECO:0000313" key="9">
    <source>
        <dbReference type="Proteomes" id="UP000177061"/>
    </source>
</evidence>
<feature type="binding site" evidence="5">
    <location>
        <begin position="12"/>
        <end position="17"/>
    </location>
    <ligand>
        <name>ATP</name>
        <dbReference type="ChEBI" id="CHEBI:30616"/>
    </ligand>
</feature>
<feature type="binding site" evidence="5">
    <location>
        <position position="142"/>
    </location>
    <ligand>
        <name>ATP</name>
        <dbReference type="ChEBI" id="CHEBI:30616"/>
    </ligand>
</feature>
<accession>A0A1G2FGU7</accession>
<keyword evidence="1 5" id="KW-0808">Transferase</keyword>
<keyword evidence="4 5" id="KW-0418">Kinase</keyword>
<evidence type="ECO:0000256" key="1">
    <source>
        <dbReference type="ARBA" id="ARBA00022679"/>
    </source>
</evidence>
<evidence type="ECO:0000256" key="6">
    <source>
        <dbReference type="RuleBase" id="RU003330"/>
    </source>
</evidence>
<feature type="binding site" evidence="5">
    <location>
        <position position="174"/>
    </location>
    <ligand>
        <name>AMP</name>
        <dbReference type="ChEBI" id="CHEBI:456215"/>
    </ligand>
</feature>
<proteinExistence type="inferred from homology"/>
<dbReference type="Gene3D" id="3.40.50.300">
    <property type="entry name" value="P-loop containing nucleotide triphosphate hydrolases"/>
    <property type="match status" value="1"/>
</dbReference>
<evidence type="ECO:0000256" key="2">
    <source>
        <dbReference type="ARBA" id="ARBA00022727"/>
    </source>
</evidence>
<dbReference type="PRINTS" id="PR00094">
    <property type="entry name" value="ADENYLTKNASE"/>
</dbReference>
<comment type="subcellular location">
    <subcellularLocation>
        <location evidence="5 7">Cytoplasm</location>
    </subcellularLocation>
</comment>
<dbReference type="GO" id="GO:0044209">
    <property type="term" value="P:AMP salvage"/>
    <property type="evidence" value="ECO:0007669"/>
    <property type="project" value="UniProtKB-UniRule"/>
</dbReference>
<dbReference type="InterPro" id="IPR000850">
    <property type="entry name" value="Adenylat/UMP-CMP_kin"/>
</dbReference>
<dbReference type="UniPathway" id="UPA00588">
    <property type="reaction ID" value="UER00649"/>
</dbReference>
<dbReference type="GO" id="GO:0005524">
    <property type="term" value="F:ATP binding"/>
    <property type="evidence" value="ECO:0007669"/>
    <property type="project" value="UniProtKB-UniRule"/>
</dbReference>
<dbReference type="PANTHER" id="PTHR23359">
    <property type="entry name" value="NUCLEOTIDE KINASE"/>
    <property type="match status" value="1"/>
</dbReference>
<evidence type="ECO:0000256" key="7">
    <source>
        <dbReference type="RuleBase" id="RU003331"/>
    </source>
</evidence>
<comment type="subunit">
    <text evidence="5 7">Monomer.</text>
</comment>
<comment type="catalytic activity">
    <reaction evidence="5 7">
        <text>AMP + ATP = 2 ADP</text>
        <dbReference type="Rhea" id="RHEA:12973"/>
        <dbReference type="ChEBI" id="CHEBI:30616"/>
        <dbReference type="ChEBI" id="CHEBI:456215"/>
        <dbReference type="ChEBI" id="CHEBI:456216"/>
        <dbReference type="EC" id="2.7.4.3"/>
    </reaction>
</comment>
<evidence type="ECO:0000256" key="3">
    <source>
        <dbReference type="ARBA" id="ARBA00022741"/>
    </source>
</evidence>
<gene>
    <name evidence="5" type="primary">adk</name>
    <name evidence="8" type="ORF">A3J64_01375</name>
</gene>
<dbReference type="STRING" id="1801997.A3J64_01375"/>
<comment type="function">
    <text evidence="5">Catalyzes the reversible transfer of the terminal phosphate group between ATP and AMP. Plays an important role in cellular energy homeostasis and in adenine nucleotide metabolism.</text>
</comment>
<comment type="domain">
    <text evidence="5">Consists of three domains, a large central CORE domain and two small peripheral domains, NMPbind and LID, which undergo movements during catalysis. The LID domain closes over the site of phosphoryl transfer upon ATP binding. Assembling and dissambling the active center during each catalytic cycle provides an effective means to prevent ATP hydrolysis.</text>
</comment>
<comment type="caution">
    <text evidence="8">The sequence shown here is derived from an EMBL/GenBank/DDBJ whole genome shotgun (WGS) entry which is preliminary data.</text>
</comment>
<feature type="binding site" evidence="5">
    <location>
        <position position="214"/>
    </location>
    <ligand>
        <name>ATP</name>
        <dbReference type="ChEBI" id="CHEBI:30616"/>
    </ligand>
</feature>
<keyword evidence="5 7" id="KW-0067">ATP-binding</keyword>
<dbReference type="SUPFAM" id="SSF52540">
    <property type="entry name" value="P-loop containing nucleoside triphosphate hydrolases"/>
    <property type="match status" value="1"/>
</dbReference>
<protein>
    <recommendedName>
        <fullName evidence="5 7">Adenylate kinase</fullName>
        <shortName evidence="5">AK</shortName>
        <ecNumber evidence="5 7">2.7.4.3</ecNumber>
    </recommendedName>
    <alternativeName>
        <fullName evidence="5">ATP-AMP transphosphorylase</fullName>
    </alternativeName>
    <alternativeName>
        <fullName evidence="5">ATP:AMP phosphotransferase</fullName>
    </alternativeName>
    <alternativeName>
        <fullName evidence="5">Adenylate monophosphate kinase</fullName>
    </alternativeName>
</protein>